<protein>
    <submittedName>
        <fullName evidence="2">Uncharacterized protein</fullName>
    </submittedName>
</protein>
<dbReference type="AlphaFoldDB" id="A0A8S8ZEH2"/>
<feature type="compositionally biased region" description="Pro residues" evidence="1">
    <location>
        <begin position="132"/>
        <end position="144"/>
    </location>
</feature>
<dbReference type="Proteomes" id="UP000433876">
    <property type="component" value="Unassembled WGS sequence"/>
</dbReference>
<feature type="region of interest" description="Disordered" evidence="1">
    <location>
        <begin position="111"/>
        <end position="175"/>
    </location>
</feature>
<dbReference type="EMBL" id="NMPR01000159">
    <property type="protein sequence ID" value="KAA8628894.1"/>
    <property type="molecule type" value="Genomic_DNA"/>
</dbReference>
<feature type="compositionally biased region" description="Basic and acidic residues" evidence="1">
    <location>
        <begin position="164"/>
        <end position="175"/>
    </location>
</feature>
<organism evidence="2 3">
    <name type="scientific">Sordaria macrospora</name>
    <dbReference type="NCBI Taxonomy" id="5147"/>
    <lineage>
        <taxon>Eukaryota</taxon>
        <taxon>Fungi</taxon>
        <taxon>Dikarya</taxon>
        <taxon>Ascomycota</taxon>
        <taxon>Pezizomycotina</taxon>
        <taxon>Sordariomycetes</taxon>
        <taxon>Sordariomycetidae</taxon>
        <taxon>Sordariales</taxon>
        <taxon>Sordariaceae</taxon>
        <taxon>Sordaria</taxon>
    </lineage>
</organism>
<evidence type="ECO:0000256" key="1">
    <source>
        <dbReference type="SAM" id="MobiDB-lite"/>
    </source>
</evidence>
<accession>A0A8S8ZEH2</accession>
<sequence length="175" mass="18409">MPKLPGHVQMEPGCAIRALERLIRPITVAMSLSVAAPLLITYMAALAPHQTLQTSNVNDNVPSLPCAFPSQITSTSITAFGRCKEANSSFGSHSGGFLIIDDAIATGSYRPQSSKQAIVPTPHMRPIFSPKLSPPPSPPSPSSPAPSTSTGGGSWTLGWCGSSARDKSNIHDKYK</sequence>
<reference evidence="2 3" key="1">
    <citation type="submission" date="2017-07" db="EMBL/GenBank/DDBJ databases">
        <title>Genome sequence of the Sordaria macrospora wild type strain R19027.</title>
        <authorList>
            <person name="Nowrousian M."/>
            <person name="Teichert I."/>
            <person name="Kueck U."/>
        </authorList>
    </citation>
    <scope>NUCLEOTIDE SEQUENCE [LARGE SCALE GENOMIC DNA]</scope>
    <source>
        <strain evidence="2 3">R19027</strain>
        <tissue evidence="2">Mycelium</tissue>
    </source>
</reference>
<evidence type="ECO:0000313" key="3">
    <source>
        <dbReference type="Proteomes" id="UP000433876"/>
    </source>
</evidence>
<comment type="caution">
    <text evidence="2">The sequence shown here is derived from an EMBL/GenBank/DDBJ whole genome shotgun (WGS) entry which is preliminary data.</text>
</comment>
<evidence type="ECO:0000313" key="2">
    <source>
        <dbReference type="EMBL" id="KAA8628894.1"/>
    </source>
</evidence>
<gene>
    <name evidence="2" type="ORF">SMACR_09116</name>
</gene>
<proteinExistence type="predicted"/>
<name>A0A8S8ZEH2_SORMA</name>